<dbReference type="Proteomes" id="UP000230790">
    <property type="component" value="Unassembled WGS sequence"/>
</dbReference>
<dbReference type="EMBL" id="PGTN01000578">
    <property type="protein sequence ID" value="PJF45982.1"/>
    <property type="molecule type" value="Genomic_DNA"/>
</dbReference>
<dbReference type="SUPFAM" id="SSF53756">
    <property type="entry name" value="UDP-Glycosyltransferase/glycogen phosphorylase"/>
    <property type="match status" value="1"/>
</dbReference>
<dbReference type="InterPro" id="IPR055259">
    <property type="entry name" value="YkvP/CgeB_Glyco_trans-like"/>
</dbReference>
<feature type="non-terminal residue" evidence="2">
    <location>
        <position position="1"/>
    </location>
</feature>
<dbReference type="AlphaFoldDB" id="A0A2M8Q850"/>
<sequence>LPTRGEGWGMPALEAMACGLPVISTAWGGQTEFLHSGVAYPLRIRGLVPAEARAPYYRGLRWADPDFDHLCALMRHVYEHPDEARAVGMRAAAEAAARWTWSHAAAKIIERLEAIE</sequence>
<keyword evidence="2" id="KW-0808">Transferase</keyword>
<gene>
    <name evidence="2" type="ORF">CUN48_16130</name>
</gene>
<dbReference type="PANTHER" id="PTHR46656">
    <property type="entry name" value="PUTATIVE-RELATED"/>
    <property type="match status" value="1"/>
</dbReference>
<reference evidence="2 3" key="1">
    <citation type="submission" date="2017-11" db="EMBL/GenBank/DDBJ databases">
        <title>Evolution of Phototrophy in the Chloroflexi Phylum Driven by Horizontal Gene Transfer.</title>
        <authorList>
            <person name="Ward L.M."/>
            <person name="Hemp J."/>
            <person name="Shih P.M."/>
            <person name="Mcglynn S.E."/>
            <person name="Fischer W."/>
        </authorList>
    </citation>
    <scope>NUCLEOTIDE SEQUENCE [LARGE SCALE GENOMIC DNA]</scope>
    <source>
        <strain evidence="2">JP3_7</strain>
    </source>
</reference>
<feature type="domain" description="Spore protein YkvP/CgeB glycosyl transferase-like" evidence="1">
    <location>
        <begin position="5"/>
        <end position="109"/>
    </location>
</feature>
<proteinExistence type="predicted"/>
<organism evidence="2 3">
    <name type="scientific">Candidatus Thermofonsia Clade 3 bacterium</name>
    <dbReference type="NCBI Taxonomy" id="2364212"/>
    <lineage>
        <taxon>Bacteria</taxon>
        <taxon>Bacillati</taxon>
        <taxon>Chloroflexota</taxon>
        <taxon>Candidatus Thermofontia</taxon>
        <taxon>Candidatus Thermofonsia Clade 3</taxon>
    </lineage>
</organism>
<protein>
    <submittedName>
        <fullName evidence="2">Glycosyl transferase</fullName>
    </submittedName>
</protein>
<comment type="caution">
    <text evidence="2">The sequence shown here is derived from an EMBL/GenBank/DDBJ whole genome shotgun (WGS) entry which is preliminary data.</text>
</comment>
<evidence type="ECO:0000313" key="2">
    <source>
        <dbReference type="EMBL" id="PJF45982.1"/>
    </source>
</evidence>
<dbReference type="GO" id="GO:0016740">
    <property type="term" value="F:transferase activity"/>
    <property type="evidence" value="ECO:0007669"/>
    <property type="project" value="UniProtKB-KW"/>
</dbReference>
<evidence type="ECO:0000313" key="3">
    <source>
        <dbReference type="Proteomes" id="UP000230790"/>
    </source>
</evidence>
<dbReference type="Gene3D" id="3.40.50.2000">
    <property type="entry name" value="Glycogen Phosphorylase B"/>
    <property type="match status" value="1"/>
</dbReference>
<name>A0A2M8Q850_9CHLR</name>
<dbReference type="PANTHER" id="PTHR46656:SF3">
    <property type="entry name" value="PUTATIVE-RELATED"/>
    <property type="match status" value="1"/>
</dbReference>
<evidence type="ECO:0000259" key="1">
    <source>
        <dbReference type="Pfam" id="PF13524"/>
    </source>
</evidence>
<accession>A0A2M8Q850</accession>
<dbReference type="Pfam" id="PF13524">
    <property type="entry name" value="Glyco_trans_1_2"/>
    <property type="match status" value="1"/>
</dbReference>